<dbReference type="PANTHER" id="PTHR47926:SF362">
    <property type="entry name" value="DYW DOMAIN-CONTAINING PROTEIN"/>
    <property type="match status" value="1"/>
</dbReference>
<dbReference type="InterPro" id="IPR046848">
    <property type="entry name" value="E_motif"/>
</dbReference>
<feature type="repeat" description="PPR" evidence="2">
    <location>
        <begin position="327"/>
        <end position="357"/>
    </location>
</feature>
<feature type="repeat" description="PPR" evidence="2">
    <location>
        <begin position="428"/>
        <end position="462"/>
    </location>
</feature>
<evidence type="ECO:0000256" key="2">
    <source>
        <dbReference type="PROSITE-ProRule" id="PRU00708"/>
    </source>
</evidence>
<dbReference type="RefSeq" id="XP_019098322.1">
    <property type="nucleotide sequence ID" value="XM_019242777.1"/>
</dbReference>
<dbReference type="Pfam" id="PF13041">
    <property type="entry name" value="PPR_2"/>
    <property type="match status" value="4"/>
</dbReference>
<reference evidence="4" key="1">
    <citation type="journal article" date="2014" name="Nat. Commun.">
        <title>The emerging biofuel crop Camelina sativa retains a highly undifferentiated hexaploid genome structure.</title>
        <authorList>
            <person name="Kagale S."/>
            <person name="Koh C."/>
            <person name="Nixon J."/>
            <person name="Bollina V."/>
            <person name="Clarke W.E."/>
            <person name="Tuteja R."/>
            <person name="Spillane C."/>
            <person name="Robinson S.J."/>
            <person name="Links M.G."/>
            <person name="Clarke C."/>
            <person name="Higgins E.E."/>
            <person name="Huebert T."/>
            <person name="Sharpe A.G."/>
            <person name="Parkin I.A."/>
        </authorList>
    </citation>
    <scope>NUCLEOTIDE SEQUENCE [LARGE SCALE GENOMIC DNA]</scope>
    <source>
        <strain evidence="4">cv. DH55</strain>
    </source>
</reference>
<sequence length="932" mass="104281">MAILVANLSSSSFCFFSSHHRFQTQKEILVSDVRVRKNVIFNRASLRTDSISTFDRSATDANTRLRRFCESGNLESAVKLLRVSGKWDIDPRTLCSVLQLCSDSRCLNYGKEVDSFIRGNGFVIDSSLGSKLALMYTNCGDLKEASRVFDQVKIEKALFWNILMNELAKSGDFSGSIGLFKKMMSSGVEMDSYTFSCISKSFSSLRSVNGGEQLLGYILKSGFGDRNSVGNSLVAFYLKNQRVDSARMVFDEMTERDVISWNSIINGYVSNGLAEQGLSVFVKMLVSGVEIDLATIVSVFAGCADSSLISLGRAVHSFGLKACFSREDRFCNTLLDMYSKCGDLDSAKAVFTEMSDRSVVSYTSMIAGYAREGLAGEAVKLFEQMEEEGISPDVYTITAVLNCCSRNRLLDEGKRVHEWIKENDMGFDIFVSNALMDMYSKCGSMREAELVFSEMRVKDIISWNTVIGGYSKNCYANEALSLFNLLLEEKRFSPDERTVACVLPACASLSAFDKGREIHGYIMRNGYFSDRHVANSLVDMYAKCGALLLARMLFDDIASKDLVSWTVMIAGYGMHGFGKEAIALFNQMRQAGIEPDEISFVSLLYACSHSGLVDEGWRFFNIMRHECKIEPTVEHYACIVDMLARTGNLSKAYRFIENMPIPPDATIWGALLCGCRIHHDVKLAERVSEKVFELEPENTGYYVLMASIYAEAEKWEEVKRLRRRIGQRGLRKNPGCKTILCMFPRMTKRPEVETGTEETVRSVRLTRRARKTPERPLRRRRKDETAVKECSEPGRRGGGERDGQLRKERDVRDGERALRAVVEIERSAEQFVKEIEVTRRNGELASQITTEVGLVVGWWLQGSLAVGMFRDSRALSCFGSNGAEEEEGFLRGGMGAVVGAGVGEREGAAVIVAERWRRRMSNGNDGGFIVEE</sequence>
<feature type="region of interest" description="Disordered" evidence="3">
    <location>
        <begin position="750"/>
        <end position="811"/>
    </location>
</feature>
<keyword evidence="4" id="KW-1185">Reference proteome</keyword>
<evidence type="ECO:0000256" key="3">
    <source>
        <dbReference type="SAM" id="MobiDB-lite"/>
    </source>
</evidence>
<feature type="repeat" description="PPR" evidence="2">
    <location>
        <begin position="358"/>
        <end position="392"/>
    </location>
</feature>
<feature type="compositionally biased region" description="Basic and acidic residues" evidence="3">
    <location>
        <begin position="771"/>
        <end position="811"/>
    </location>
</feature>
<accession>A0ABM1RH34</accession>
<dbReference type="PANTHER" id="PTHR47926">
    <property type="entry name" value="PENTATRICOPEPTIDE REPEAT-CONTAINING PROTEIN"/>
    <property type="match status" value="1"/>
</dbReference>
<feature type="repeat" description="PPR" evidence="2">
    <location>
        <begin position="561"/>
        <end position="595"/>
    </location>
</feature>
<dbReference type="PROSITE" id="PS51375">
    <property type="entry name" value="PPR"/>
    <property type="match status" value="6"/>
</dbReference>
<proteinExistence type="predicted"/>
<dbReference type="InterPro" id="IPR011990">
    <property type="entry name" value="TPR-like_helical_dom_sf"/>
</dbReference>
<dbReference type="InterPro" id="IPR002885">
    <property type="entry name" value="PPR_rpt"/>
</dbReference>
<protein>
    <submittedName>
        <fullName evidence="5">Pentatricopeptide repeat-containing protein DOT4, chloroplastic-like</fullName>
    </submittedName>
</protein>
<feature type="repeat" description="PPR" evidence="2">
    <location>
        <begin position="156"/>
        <end position="190"/>
    </location>
</feature>
<reference evidence="5" key="2">
    <citation type="submission" date="2025-08" db="UniProtKB">
        <authorList>
            <consortium name="RefSeq"/>
        </authorList>
    </citation>
    <scope>IDENTIFICATION</scope>
    <source>
        <tissue evidence="5">Leaf</tissue>
    </source>
</reference>
<gene>
    <name evidence="5" type="primary">LOC104773912</name>
</gene>
<dbReference type="GeneID" id="104773912"/>
<organism evidence="4 5">
    <name type="scientific">Camelina sativa</name>
    <name type="common">False flax</name>
    <name type="synonym">Myagrum sativum</name>
    <dbReference type="NCBI Taxonomy" id="90675"/>
    <lineage>
        <taxon>Eukaryota</taxon>
        <taxon>Viridiplantae</taxon>
        <taxon>Streptophyta</taxon>
        <taxon>Embryophyta</taxon>
        <taxon>Tracheophyta</taxon>
        <taxon>Spermatophyta</taxon>
        <taxon>Magnoliopsida</taxon>
        <taxon>eudicotyledons</taxon>
        <taxon>Gunneridae</taxon>
        <taxon>Pentapetalae</taxon>
        <taxon>rosids</taxon>
        <taxon>malvids</taxon>
        <taxon>Brassicales</taxon>
        <taxon>Brassicaceae</taxon>
        <taxon>Camelineae</taxon>
        <taxon>Camelina</taxon>
    </lineage>
</organism>
<evidence type="ECO:0000313" key="5">
    <source>
        <dbReference type="RefSeq" id="XP_019098322.1"/>
    </source>
</evidence>
<dbReference type="NCBIfam" id="TIGR00756">
    <property type="entry name" value="PPR"/>
    <property type="match status" value="9"/>
</dbReference>
<dbReference type="InterPro" id="IPR046960">
    <property type="entry name" value="PPR_At4g14850-like_plant"/>
</dbReference>
<evidence type="ECO:0000313" key="4">
    <source>
        <dbReference type="Proteomes" id="UP000694864"/>
    </source>
</evidence>
<dbReference type="Proteomes" id="UP000694864">
    <property type="component" value="Unplaced"/>
</dbReference>
<dbReference type="Gene3D" id="1.25.40.10">
    <property type="entry name" value="Tetratricopeptide repeat domain"/>
    <property type="match status" value="5"/>
</dbReference>
<dbReference type="Pfam" id="PF01535">
    <property type="entry name" value="PPR"/>
    <property type="match status" value="4"/>
</dbReference>
<name>A0ABM1RH34_CAMSA</name>
<dbReference type="Pfam" id="PF20431">
    <property type="entry name" value="E_motif"/>
    <property type="match status" value="1"/>
</dbReference>
<evidence type="ECO:0000256" key="1">
    <source>
        <dbReference type="ARBA" id="ARBA00022737"/>
    </source>
</evidence>
<keyword evidence="1" id="KW-0677">Repeat</keyword>
<feature type="repeat" description="PPR" evidence="2">
    <location>
        <begin position="257"/>
        <end position="291"/>
    </location>
</feature>